<gene>
    <name evidence="2" type="ORF">S01H4_28068</name>
</gene>
<feature type="transmembrane region" description="Helical" evidence="1">
    <location>
        <begin position="46"/>
        <end position="67"/>
    </location>
</feature>
<evidence type="ECO:0000313" key="2">
    <source>
        <dbReference type="EMBL" id="GAG82002.1"/>
    </source>
</evidence>
<reference evidence="2" key="1">
    <citation type="journal article" date="2014" name="Front. Microbiol.">
        <title>High frequency of phylogenetically diverse reductive dehalogenase-homologous genes in deep subseafloor sedimentary metagenomes.</title>
        <authorList>
            <person name="Kawai M."/>
            <person name="Futagami T."/>
            <person name="Toyoda A."/>
            <person name="Takaki Y."/>
            <person name="Nishi S."/>
            <person name="Hori S."/>
            <person name="Arai W."/>
            <person name="Tsubouchi T."/>
            <person name="Morono Y."/>
            <person name="Uchiyama I."/>
            <person name="Ito T."/>
            <person name="Fujiyama A."/>
            <person name="Inagaki F."/>
            <person name="Takami H."/>
        </authorList>
    </citation>
    <scope>NUCLEOTIDE SEQUENCE</scope>
    <source>
        <strain evidence="2">Expedition CK06-06</strain>
    </source>
</reference>
<keyword evidence="1" id="KW-1133">Transmembrane helix</keyword>
<organism evidence="2">
    <name type="scientific">marine sediment metagenome</name>
    <dbReference type="NCBI Taxonomy" id="412755"/>
    <lineage>
        <taxon>unclassified sequences</taxon>
        <taxon>metagenomes</taxon>
        <taxon>ecological metagenomes</taxon>
    </lineage>
</organism>
<comment type="caution">
    <text evidence="2">The sequence shown here is derived from an EMBL/GenBank/DDBJ whole genome shotgun (WGS) entry which is preliminary data.</text>
</comment>
<dbReference type="EMBL" id="BART01013860">
    <property type="protein sequence ID" value="GAG82002.1"/>
    <property type="molecule type" value="Genomic_DNA"/>
</dbReference>
<name>X1BLG3_9ZZZZ</name>
<keyword evidence="1" id="KW-0812">Transmembrane</keyword>
<dbReference type="AlphaFoldDB" id="X1BLG3"/>
<proteinExistence type="predicted"/>
<evidence type="ECO:0000256" key="1">
    <source>
        <dbReference type="SAM" id="Phobius"/>
    </source>
</evidence>
<accession>X1BLG3</accession>
<protein>
    <submittedName>
        <fullName evidence="2">Uncharacterized protein</fullName>
    </submittedName>
</protein>
<keyword evidence="1" id="KW-0472">Membrane</keyword>
<feature type="non-terminal residue" evidence="2">
    <location>
        <position position="1"/>
    </location>
</feature>
<sequence>NYAGVGGIVTGIPQGTQRVADTWSRRIEEWGISPQTTDRLNSALRVWGFIHIFMGWIFIVVVVGIIVKMII</sequence>